<accession>A0ABU6UZ27</accession>
<protein>
    <submittedName>
        <fullName evidence="1">Uncharacterized protein</fullName>
    </submittedName>
</protein>
<evidence type="ECO:0000313" key="2">
    <source>
        <dbReference type="Proteomes" id="UP001341840"/>
    </source>
</evidence>
<proteinExistence type="predicted"/>
<reference evidence="1 2" key="1">
    <citation type="journal article" date="2023" name="Plants (Basel)">
        <title>Bridging the Gap: Combining Genomics and Transcriptomics Approaches to Understand Stylosanthes scabra, an Orphan Legume from the Brazilian Caatinga.</title>
        <authorList>
            <person name="Ferreira-Neto J.R.C."/>
            <person name="da Silva M.D."/>
            <person name="Binneck E."/>
            <person name="de Melo N.F."/>
            <person name="da Silva R.H."/>
            <person name="de Melo A.L.T.M."/>
            <person name="Pandolfi V."/>
            <person name="Bustamante F.O."/>
            <person name="Brasileiro-Vidal A.C."/>
            <person name="Benko-Iseppon A.M."/>
        </authorList>
    </citation>
    <scope>NUCLEOTIDE SEQUENCE [LARGE SCALE GENOMIC DNA]</scope>
    <source>
        <tissue evidence="1">Leaves</tissue>
    </source>
</reference>
<comment type="caution">
    <text evidence="1">The sequence shown here is derived from an EMBL/GenBank/DDBJ whole genome shotgun (WGS) entry which is preliminary data.</text>
</comment>
<feature type="non-terminal residue" evidence="1">
    <location>
        <position position="51"/>
    </location>
</feature>
<gene>
    <name evidence="1" type="ORF">PIB30_107651</name>
</gene>
<evidence type="ECO:0000313" key="1">
    <source>
        <dbReference type="EMBL" id="MED6166279.1"/>
    </source>
</evidence>
<keyword evidence="2" id="KW-1185">Reference proteome</keyword>
<dbReference type="Proteomes" id="UP001341840">
    <property type="component" value="Unassembled WGS sequence"/>
</dbReference>
<name>A0ABU6UZ27_9FABA</name>
<sequence length="51" mass="5755">MGTIPTSPWYYLNDSVHLPRSLRITERSSVIYLLLNASPQRDPPAAPPHPQ</sequence>
<organism evidence="1 2">
    <name type="scientific">Stylosanthes scabra</name>
    <dbReference type="NCBI Taxonomy" id="79078"/>
    <lineage>
        <taxon>Eukaryota</taxon>
        <taxon>Viridiplantae</taxon>
        <taxon>Streptophyta</taxon>
        <taxon>Embryophyta</taxon>
        <taxon>Tracheophyta</taxon>
        <taxon>Spermatophyta</taxon>
        <taxon>Magnoliopsida</taxon>
        <taxon>eudicotyledons</taxon>
        <taxon>Gunneridae</taxon>
        <taxon>Pentapetalae</taxon>
        <taxon>rosids</taxon>
        <taxon>fabids</taxon>
        <taxon>Fabales</taxon>
        <taxon>Fabaceae</taxon>
        <taxon>Papilionoideae</taxon>
        <taxon>50 kb inversion clade</taxon>
        <taxon>dalbergioids sensu lato</taxon>
        <taxon>Dalbergieae</taxon>
        <taxon>Pterocarpus clade</taxon>
        <taxon>Stylosanthes</taxon>
    </lineage>
</organism>
<dbReference type="EMBL" id="JASCZI010125504">
    <property type="protein sequence ID" value="MED6166279.1"/>
    <property type="molecule type" value="Genomic_DNA"/>
</dbReference>